<reference evidence="1" key="1">
    <citation type="journal article" date="2015" name="Nature">
        <title>Complex archaea that bridge the gap between prokaryotes and eukaryotes.</title>
        <authorList>
            <person name="Spang A."/>
            <person name="Saw J.H."/>
            <person name="Jorgensen S.L."/>
            <person name="Zaremba-Niedzwiedzka K."/>
            <person name="Martijn J."/>
            <person name="Lind A.E."/>
            <person name="van Eijk R."/>
            <person name="Schleper C."/>
            <person name="Guy L."/>
            <person name="Ettema T.J."/>
        </authorList>
    </citation>
    <scope>NUCLEOTIDE SEQUENCE</scope>
</reference>
<comment type="caution">
    <text evidence="1">The sequence shown here is derived from an EMBL/GenBank/DDBJ whole genome shotgun (WGS) entry which is preliminary data.</text>
</comment>
<gene>
    <name evidence="1" type="ORF">LCGC14_1651520</name>
</gene>
<name>A0A0F9HWN6_9ZZZZ</name>
<dbReference type="AlphaFoldDB" id="A0A0F9HWN6"/>
<feature type="non-terminal residue" evidence="1">
    <location>
        <position position="434"/>
    </location>
</feature>
<protein>
    <submittedName>
        <fullName evidence="1">Uncharacterized protein</fullName>
    </submittedName>
</protein>
<organism evidence="1">
    <name type="scientific">marine sediment metagenome</name>
    <dbReference type="NCBI Taxonomy" id="412755"/>
    <lineage>
        <taxon>unclassified sequences</taxon>
        <taxon>metagenomes</taxon>
        <taxon>ecological metagenomes</taxon>
    </lineage>
</organism>
<dbReference type="EMBL" id="LAZR01013897">
    <property type="protein sequence ID" value="KKM19841.1"/>
    <property type="molecule type" value="Genomic_DNA"/>
</dbReference>
<accession>A0A0F9HWN6</accession>
<sequence>MKHVLAGDSITITNPLLYNSTRQLDLNNIYNIAFGLPNFMRMQEAFYYNITSGEKYVLLENVDYFVHKSGVVDFSQYSVVHDLYNNISDVRDSTVYFTYYASEFKDQLNLSNADGFFINFTMPEVYYEHTSISKLTINFYDTNGQTYSKVLFDIDLRKYFLDNVKSQYEHYIFGLGRMMAIPIYVDINELDFSNPHNTFDIGLLESISFTIEDSQQWPGSFIQNFANYSVINLPYQRVGILDLKLYNLISDSIDADENGYVNSSIVFKAPGYYNLYGQTEFKIKRLDIKFTDLKVFAYNEEIMEDTEFMVEYSDRIELNFRWNNSLSSVLMNDIYQLPLTLNNASSNKTDVFGFSMANWIGKTDEDSLSGYLTKYYYSQFKVPDGLGIYNITFGSLGTPIFNISFIDSPSYLVNVTQESLLAAEPIYLPEDEYE</sequence>
<evidence type="ECO:0000313" key="1">
    <source>
        <dbReference type="EMBL" id="KKM19841.1"/>
    </source>
</evidence>
<proteinExistence type="predicted"/>